<dbReference type="RefSeq" id="WP_108911014.1">
    <property type="nucleotide sequence ID" value="NZ_CP021886.1"/>
</dbReference>
<organism evidence="1 2">
    <name type="scientific">Helicobacter apodemus</name>
    <dbReference type="NCBI Taxonomy" id="135569"/>
    <lineage>
        <taxon>Bacteria</taxon>
        <taxon>Pseudomonadati</taxon>
        <taxon>Campylobacterota</taxon>
        <taxon>Epsilonproteobacteria</taxon>
        <taxon>Campylobacterales</taxon>
        <taxon>Helicobacteraceae</taxon>
        <taxon>Helicobacter</taxon>
    </lineage>
</organism>
<evidence type="ECO:0000313" key="1">
    <source>
        <dbReference type="EMBL" id="AWI34175.1"/>
    </source>
</evidence>
<dbReference type="InterPro" id="IPR035093">
    <property type="entry name" value="RelE/ParE_toxin_dom_sf"/>
</dbReference>
<accession>A0A2U8FFH2</accession>
<sequence length="100" mass="11708">MFKVIYKEEVISDLSILPSDVFLEVMSYFEKYKTNPYLYSKPLYNRGNIKLQGLRKTYVANATYRIVIHIEQEVAKVVSVIAVGKRENKDVYKIANLRNK</sequence>
<evidence type="ECO:0008006" key="3">
    <source>
        <dbReference type="Google" id="ProtNLM"/>
    </source>
</evidence>
<name>A0A2U8FFH2_9HELI</name>
<dbReference type="Gene3D" id="3.30.2310.20">
    <property type="entry name" value="RelE-like"/>
    <property type="match status" value="1"/>
</dbReference>
<dbReference type="KEGG" id="had:CDV25_04895"/>
<protein>
    <recommendedName>
        <fullName evidence="3">Addiction module toxin RelE</fullName>
    </recommendedName>
</protein>
<reference evidence="1 2" key="1">
    <citation type="submission" date="2017-06" db="EMBL/GenBank/DDBJ databases">
        <title>Complete genome of Helicobacter apodemus.</title>
        <authorList>
            <person name="Cho S."/>
        </authorList>
    </citation>
    <scope>NUCLEOTIDE SEQUENCE [LARGE SCALE GENOMIC DNA]</scope>
    <source>
        <strain evidence="2">SNUVETPUB-15-01</strain>
    </source>
</reference>
<dbReference type="AlphaFoldDB" id="A0A2U8FFH2"/>
<proteinExistence type="predicted"/>
<dbReference type="OrthoDB" id="5368677at2"/>
<dbReference type="Proteomes" id="UP000244890">
    <property type="component" value="Chromosome"/>
</dbReference>
<dbReference type="EMBL" id="CP021886">
    <property type="protein sequence ID" value="AWI34175.1"/>
    <property type="molecule type" value="Genomic_DNA"/>
</dbReference>
<evidence type="ECO:0000313" key="2">
    <source>
        <dbReference type="Proteomes" id="UP000244890"/>
    </source>
</evidence>
<gene>
    <name evidence="1" type="ORF">CDV25_04895</name>
</gene>
<dbReference type="SUPFAM" id="SSF143011">
    <property type="entry name" value="RelE-like"/>
    <property type="match status" value="1"/>
</dbReference>